<accession>A0A0F8WBA9</accession>
<reference evidence="1" key="1">
    <citation type="journal article" date="2015" name="Nature">
        <title>Complex archaea that bridge the gap between prokaryotes and eukaryotes.</title>
        <authorList>
            <person name="Spang A."/>
            <person name="Saw J.H."/>
            <person name="Jorgensen S.L."/>
            <person name="Zaremba-Niedzwiedzka K."/>
            <person name="Martijn J."/>
            <person name="Lind A.E."/>
            <person name="van Eijk R."/>
            <person name="Schleper C."/>
            <person name="Guy L."/>
            <person name="Ettema T.J."/>
        </authorList>
    </citation>
    <scope>NUCLEOTIDE SEQUENCE</scope>
</reference>
<evidence type="ECO:0000313" key="1">
    <source>
        <dbReference type="EMBL" id="KKK53883.1"/>
    </source>
</evidence>
<organism evidence="1">
    <name type="scientific">marine sediment metagenome</name>
    <dbReference type="NCBI Taxonomy" id="412755"/>
    <lineage>
        <taxon>unclassified sequences</taxon>
        <taxon>metagenomes</taxon>
        <taxon>ecological metagenomes</taxon>
    </lineage>
</organism>
<comment type="caution">
    <text evidence="1">The sequence shown here is derived from an EMBL/GenBank/DDBJ whole genome shotgun (WGS) entry which is preliminary data.</text>
</comment>
<sequence>RTAITDIVGSRIYAQKLPQAATFPSLVYNRVSTQRTYSHSGDSNLTKPRIQYSCFAETYEDAKDLAEQIVSEMSGFKGTAGTATIYSTFVENELDSLDSESKLYFIPVDLMVTYNG</sequence>
<dbReference type="AlphaFoldDB" id="A0A0F8WBA9"/>
<feature type="non-terminal residue" evidence="1">
    <location>
        <position position="1"/>
    </location>
</feature>
<proteinExistence type="predicted"/>
<dbReference type="Pfam" id="PF11367">
    <property type="entry name" value="Tail_completion_gp17"/>
    <property type="match status" value="1"/>
</dbReference>
<protein>
    <submittedName>
        <fullName evidence="1">Uncharacterized protein</fullName>
    </submittedName>
</protein>
<gene>
    <name evidence="1" type="ORF">LCGC14_3090280</name>
</gene>
<dbReference type="InterPro" id="IPR021508">
    <property type="entry name" value="Gp17-like"/>
</dbReference>
<name>A0A0F8WBA9_9ZZZZ</name>
<dbReference type="EMBL" id="LAZR01066283">
    <property type="protein sequence ID" value="KKK53883.1"/>
    <property type="molecule type" value="Genomic_DNA"/>
</dbReference>